<keyword evidence="2" id="KW-1185">Reference proteome</keyword>
<dbReference type="AlphaFoldDB" id="A0A9D4IW01"/>
<dbReference type="Gene3D" id="3.10.450.40">
    <property type="match status" value="1"/>
</dbReference>
<organism evidence="1 2">
    <name type="scientific">Dreissena polymorpha</name>
    <name type="common">Zebra mussel</name>
    <name type="synonym">Mytilus polymorpha</name>
    <dbReference type="NCBI Taxonomy" id="45954"/>
    <lineage>
        <taxon>Eukaryota</taxon>
        <taxon>Metazoa</taxon>
        <taxon>Spiralia</taxon>
        <taxon>Lophotrochozoa</taxon>
        <taxon>Mollusca</taxon>
        <taxon>Bivalvia</taxon>
        <taxon>Autobranchia</taxon>
        <taxon>Heteroconchia</taxon>
        <taxon>Euheterodonta</taxon>
        <taxon>Imparidentia</taxon>
        <taxon>Neoheterodontei</taxon>
        <taxon>Myida</taxon>
        <taxon>Dreissenoidea</taxon>
        <taxon>Dreissenidae</taxon>
        <taxon>Dreissena</taxon>
    </lineage>
</organism>
<reference evidence="1" key="1">
    <citation type="journal article" date="2019" name="bioRxiv">
        <title>The Genome of the Zebra Mussel, Dreissena polymorpha: A Resource for Invasive Species Research.</title>
        <authorList>
            <person name="McCartney M.A."/>
            <person name="Auch B."/>
            <person name="Kono T."/>
            <person name="Mallez S."/>
            <person name="Zhang Y."/>
            <person name="Obille A."/>
            <person name="Becker A."/>
            <person name="Abrahante J.E."/>
            <person name="Garbe J."/>
            <person name="Badalamenti J.P."/>
            <person name="Herman A."/>
            <person name="Mangelson H."/>
            <person name="Liachko I."/>
            <person name="Sullivan S."/>
            <person name="Sone E.D."/>
            <person name="Koren S."/>
            <person name="Silverstein K.A.T."/>
            <person name="Beckman K.B."/>
            <person name="Gohl D.M."/>
        </authorList>
    </citation>
    <scope>NUCLEOTIDE SEQUENCE</scope>
    <source>
        <strain evidence="1">Duluth1</strain>
        <tissue evidence="1">Whole animal</tissue>
    </source>
</reference>
<proteinExistence type="predicted"/>
<accession>A0A9D4IW01</accession>
<sequence>MEYVIGPLDKGESLYVRPLSAPGEHALIARGIDFVEVNTILKELRPIEAVLLPLVRESFDNAGFQSMDLHWYLWKGSTGMTENLLEIKLQLYLDPGSNDGDSHILDMLPLALILNTTSQNSSEWKTYDYHFLNQGPFATAQDLLEVYNTVSIRKLRLPSG</sequence>
<dbReference type="Proteomes" id="UP000828390">
    <property type="component" value="Unassembled WGS sequence"/>
</dbReference>
<protein>
    <submittedName>
        <fullName evidence="1">Uncharacterized protein</fullName>
    </submittedName>
</protein>
<evidence type="ECO:0000313" key="1">
    <source>
        <dbReference type="EMBL" id="KAH3786919.1"/>
    </source>
</evidence>
<comment type="caution">
    <text evidence="1">The sequence shown here is derived from an EMBL/GenBank/DDBJ whole genome shotgun (WGS) entry which is preliminary data.</text>
</comment>
<reference evidence="1" key="2">
    <citation type="submission" date="2020-11" db="EMBL/GenBank/DDBJ databases">
        <authorList>
            <person name="McCartney M.A."/>
            <person name="Auch B."/>
            <person name="Kono T."/>
            <person name="Mallez S."/>
            <person name="Becker A."/>
            <person name="Gohl D.M."/>
            <person name="Silverstein K.A.T."/>
            <person name="Koren S."/>
            <person name="Bechman K.B."/>
            <person name="Herman A."/>
            <person name="Abrahante J.E."/>
            <person name="Garbe J."/>
        </authorList>
    </citation>
    <scope>NUCLEOTIDE SEQUENCE</scope>
    <source>
        <strain evidence="1">Duluth1</strain>
        <tissue evidence="1">Whole animal</tissue>
    </source>
</reference>
<evidence type="ECO:0000313" key="2">
    <source>
        <dbReference type="Proteomes" id="UP000828390"/>
    </source>
</evidence>
<name>A0A9D4IW01_DREPO</name>
<dbReference type="EMBL" id="JAIWYP010000008">
    <property type="protein sequence ID" value="KAH3786919.1"/>
    <property type="molecule type" value="Genomic_DNA"/>
</dbReference>
<gene>
    <name evidence="1" type="ORF">DPMN_165037</name>
</gene>